<evidence type="ECO:0000259" key="20">
    <source>
        <dbReference type="Pfam" id="PF13614"/>
    </source>
</evidence>
<keyword evidence="9" id="KW-0547">Nucleotide-binding</keyword>
<feature type="domain" description="Polysaccharide chain length determinant N-terminal" evidence="19">
    <location>
        <begin position="38"/>
        <end position="127"/>
    </location>
</feature>
<feature type="transmembrane region" description="Helical" evidence="18">
    <location>
        <begin position="53"/>
        <end position="71"/>
    </location>
</feature>
<keyword evidence="7" id="KW-0808">Transferase</keyword>
<feature type="domain" description="AAA" evidence="20">
    <location>
        <begin position="577"/>
        <end position="735"/>
    </location>
</feature>
<feature type="transmembrane region" description="Helical" evidence="18">
    <location>
        <begin position="477"/>
        <end position="497"/>
    </location>
</feature>
<accession>A0A7X1ZE25</accession>
<evidence type="ECO:0000256" key="5">
    <source>
        <dbReference type="ARBA" id="ARBA00022475"/>
    </source>
</evidence>
<keyword evidence="16" id="KW-0175">Coiled coil</keyword>
<dbReference type="InterPro" id="IPR032807">
    <property type="entry name" value="GNVR"/>
</dbReference>
<evidence type="ECO:0000313" key="22">
    <source>
        <dbReference type="EMBL" id="MQX35866.1"/>
    </source>
</evidence>
<evidence type="ECO:0000256" key="17">
    <source>
        <dbReference type="SAM" id="MobiDB-lite"/>
    </source>
</evidence>
<dbReference type="AlphaFoldDB" id="A0A7X1ZE25"/>
<evidence type="ECO:0000256" key="4">
    <source>
        <dbReference type="ARBA" id="ARBA00011903"/>
    </source>
</evidence>
<dbReference type="GO" id="GO:0005886">
    <property type="term" value="C:plasma membrane"/>
    <property type="evidence" value="ECO:0007669"/>
    <property type="project" value="UniProtKB-SubCell"/>
</dbReference>
<feature type="region of interest" description="Disordered" evidence="17">
    <location>
        <begin position="1"/>
        <end position="32"/>
    </location>
</feature>
<evidence type="ECO:0000256" key="11">
    <source>
        <dbReference type="ARBA" id="ARBA00022840"/>
    </source>
</evidence>
<evidence type="ECO:0000256" key="15">
    <source>
        <dbReference type="ARBA" id="ARBA00051245"/>
    </source>
</evidence>
<keyword evidence="11" id="KW-0067">ATP-binding</keyword>
<dbReference type="Pfam" id="PF13807">
    <property type="entry name" value="GNVR"/>
    <property type="match status" value="1"/>
</dbReference>
<evidence type="ECO:0000256" key="10">
    <source>
        <dbReference type="ARBA" id="ARBA00022777"/>
    </source>
</evidence>
<dbReference type="EC" id="2.7.10.2" evidence="4"/>
<dbReference type="SUPFAM" id="SSF52540">
    <property type="entry name" value="P-loop containing nucleoside triphosphate hydrolases"/>
    <property type="match status" value="1"/>
</dbReference>
<dbReference type="Pfam" id="PF02706">
    <property type="entry name" value="Wzz"/>
    <property type="match status" value="1"/>
</dbReference>
<evidence type="ECO:0000256" key="1">
    <source>
        <dbReference type="ARBA" id="ARBA00004429"/>
    </source>
</evidence>
<comment type="subcellular location">
    <subcellularLocation>
        <location evidence="1">Cell inner membrane</location>
        <topology evidence="1">Multi-pass membrane protein</topology>
    </subcellularLocation>
</comment>
<keyword evidence="10" id="KW-0418">Kinase</keyword>
<evidence type="ECO:0000256" key="8">
    <source>
        <dbReference type="ARBA" id="ARBA00022692"/>
    </source>
</evidence>
<evidence type="ECO:0000256" key="13">
    <source>
        <dbReference type="ARBA" id="ARBA00023136"/>
    </source>
</evidence>
<dbReference type="GO" id="GO:0004713">
    <property type="term" value="F:protein tyrosine kinase activity"/>
    <property type="evidence" value="ECO:0007669"/>
    <property type="project" value="TreeGrafter"/>
</dbReference>
<keyword evidence="5" id="KW-1003">Cell membrane</keyword>
<evidence type="ECO:0000259" key="19">
    <source>
        <dbReference type="Pfam" id="PF02706"/>
    </source>
</evidence>
<protein>
    <recommendedName>
        <fullName evidence="4">non-specific protein-tyrosine kinase</fullName>
        <ecNumber evidence="4">2.7.10.2</ecNumber>
    </recommendedName>
</protein>
<comment type="similarity">
    <text evidence="3">Belongs to the etk/wzc family.</text>
</comment>
<sequence length="774" mass="84942">MGTRVNLMHETPAPAEGRRRRTDEGPGGAARQARTDDALDLMAILRMLWRRRAIILGTIVVFMVLATLMLVQVSPRYTATALLTLEARQESVIDIEAVMSGLSPDASVINTELDVLQSGRLLGKLVDARNLTDDPEFNSALRPPNPIVQYLDPRTYIPPEWLTALGLSPEAGPVLSEAEQRARQRNRVIDAVGAALSVSNPDRSYTIRVSFETGSPDKSAALANTLADLYLTDQLEAKFEAIERATRWLGTRIGDLRQRVREAEVAVQRFREENQIIQASERVTVSEQQLAELNSQLITAQNDLTAAEARYAQVRDLADRGAISALGAVLDSALVQRLREQEAQIQQRRAEISNRYGERHPEVSKVNAELQDIRGKIAVEVNRIVAGMGNEVQVARGRVKALETRLDALKATSSNVEAARVELRELEREAESSRVLLENFLSRSKETASQEGLQQADARIISEAKPPAAPSYPKKKLVLAVVLVLASAVGVGLAILLEALDRGYRSLDHVQRDTGVTGLGMVPRLPRGKLRGKAPFDYVVRSPTSAYAEALRSAFNTLTYGRTPPPRTVLVTSSLPGEGKTTLGLCLARLLARAGDRRVLFIEADLRRGRVWPTLSGRAKAKRDEDRAPTLDAYLSGAEARWQACVITDEVSNLDLILGSGQGRDVQTLLRSDRMAHLVEAAREQYNLVLIDSPPVLAVSDAIVLSRLADTTVLVVQWAAMARDGVKSAVAMLDKADVEIGGAVMTQVDLRKHSRYGYGDYASYYGQYGHYYAN</sequence>
<evidence type="ECO:0000256" key="12">
    <source>
        <dbReference type="ARBA" id="ARBA00022989"/>
    </source>
</evidence>
<organism evidence="22 23">
    <name type="scientific">Roseospira navarrensis</name>
    <dbReference type="NCBI Taxonomy" id="140058"/>
    <lineage>
        <taxon>Bacteria</taxon>
        <taxon>Pseudomonadati</taxon>
        <taxon>Pseudomonadota</taxon>
        <taxon>Alphaproteobacteria</taxon>
        <taxon>Rhodospirillales</taxon>
        <taxon>Rhodospirillaceae</taxon>
        <taxon>Roseospira</taxon>
    </lineage>
</organism>
<dbReference type="Gene3D" id="3.40.50.300">
    <property type="entry name" value="P-loop containing nucleotide triphosphate hydrolases"/>
    <property type="match status" value="1"/>
</dbReference>
<evidence type="ECO:0000313" key="23">
    <source>
        <dbReference type="Proteomes" id="UP000434582"/>
    </source>
</evidence>
<evidence type="ECO:0000256" key="16">
    <source>
        <dbReference type="SAM" id="Coils"/>
    </source>
</evidence>
<name>A0A7X1ZE25_9PROT</name>
<evidence type="ECO:0000259" key="21">
    <source>
        <dbReference type="Pfam" id="PF13807"/>
    </source>
</evidence>
<proteinExistence type="inferred from homology"/>
<keyword evidence="14" id="KW-0829">Tyrosine-protein kinase</keyword>
<evidence type="ECO:0000256" key="7">
    <source>
        <dbReference type="ARBA" id="ARBA00022679"/>
    </source>
</evidence>
<comment type="similarity">
    <text evidence="2">Belongs to the CpsD/CapB family.</text>
</comment>
<dbReference type="InterPro" id="IPR025669">
    <property type="entry name" value="AAA_dom"/>
</dbReference>
<evidence type="ECO:0000256" key="18">
    <source>
        <dbReference type="SAM" id="Phobius"/>
    </source>
</evidence>
<keyword evidence="6" id="KW-0997">Cell inner membrane</keyword>
<dbReference type="InterPro" id="IPR003856">
    <property type="entry name" value="LPS_length_determ_N"/>
</dbReference>
<feature type="coiled-coil region" evidence="16">
    <location>
        <begin position="253"/>
        <end position="310"/>
    </location>
</feature>
<dbReference type="CDD" id="cd05387">
    <property type="entry name" value="BY-kinase"/>
    <property type="match status" value="1"/>
</dbReference>
<keyword evidence="13 18" id="KW-0472">Membrane</keyword>
<gene>
    <name evidence="22" type="ORF">GHC57_04965</name>
</gene>
<feature type="domain" description="Tyrosine-protein kinase G-rich" evidence="21">
    <location>
        <begin position="423"/>
        <end position="497"/>
    </location>
</feature>
<dbReference type="InterPro" id="IPR027417">
    <property type="entry name" value="P-loop_NTPase"/>
</dbReference>
<evidence type="ECO:0000256" key="14">
    <source>
        <dbReference type="ARBA" id="ARBA00023137"/>
    </source>
</evidence>
<evidence type="ECO:0000256" key="3">
    <source>
        <dbReference type="ARBA" id="ARBA00008883"/>
    </source>
</evidence>
<evidence type="ECO:0000256" key="2">
    <source>
        <dbReference type="ARBA" id="ARBA00007316"/>
    </source>
</evidence>
<dbReference type="PANTHER" id="PTHR32309:SF13">
    <property type="entry name" value="FERRIC ENTEROBACTIN TRANSPORT PROTEIN FEPE"/>
    <property type="match status" value="1"/>
</dbReference>
<dbReference type="Pfam" id="PF13614">
    <property type="entry name" value="AAA_31"/>
    <property type="match status" value="1"/>
</dbReference>
<keyword evidence="8 18" id="KW-0812">Transmembrane</keyword>
<dbReference type="Proteomes" id="UP000434582">
    <property type="component" value="Unassembled WGS sequence"/>
</dbReference>
<dbReference type="InterPro" id="IPR050445">
    <property type="entry name" value="Bact_polysacc_biosynth/exp"/>
</dbReference>
<comment type="catalytic activity">
    <reaction evidence="15">
        <text>L-tyrosyl-[protein] + ATP = O-phospho-L-tyrosyl-[protein] + ADP + H(+)</text>
        <dbReference type="Rhea" id="RHEA:10596"/>
        <dbReference type="Rhea" id="RHEA-COMP:10136"/>
        <dbReference type="Rhea" id="RHEA-COMP:20101"/>
        <dbReference type="ChEBI" id="CHEBI:15378"/>
        <dbReference type="ChEBI" id="CHEBI:30616"/>
        <dbReference type="ChEBI" id="CHEBI:46858"/>
        <dbReference type="ChEBI" id="CHEBI:61978"/>
        <dbReference type="ChEBI" id="CHEBI:456216"/>
        <dbReference type="EC" id="2.7.10.2"/>
    </reaction>
</comment>
<dbReference type="OrthoDB" id="230260at2"/>
<feature type="coiled-coil region" evidence="16">
    <location>
        <begin position="392"/>
        <end position="443"/>
    </location>
</feature>
<evidence type="ECO:0000256" key="6">
    <source>
        <dbReference type="ARBA" id="ARBA00022519"/>
    </source>
</evidence>
<comment type="caution">
    <text evidence="22">The sequence shown here is derived from an EMBL/GenBank/DDBJ whole genome shotgun (WGS) entry which is preliminary data.</text>
</comment>
<reference evidence="22 23" key="1">
    <citation type="submission" date="2019-10" db="EMBL/GenBank/DDBJ databases">
        <title>Draft whole-genome sequence of the purple nonsulfur photosynthetic bacterium Roseospira navarrensis DSM 15114.</title>
        <authorList>
            <person name="Kyndt J.A."/>
            <person name="Meyer T.E."/>
        </authorList>
    </citation>
    <scope>NUCLEOTIDE SEQUENCE [LARGE SCALE GENOMIC DNA]</scope>
    <source>
        <strain evidence="22 23">DSM 15114</strain>
    </source>
</reference>
<evidence type="ECO:0000256" key="9">
    <source>
        <dbReference type="ARBA" id="ARBA00022741"/>
    </source>
</evidence>
<keyword evidence="12 18" id="KW-1133">Transmembrane helix</keyword>
<keyword evidence="23" id="KW-1185">Reference proteome</keyword>
<dbReference type="PANTHER" id="PTHR32309">
    <property type="entry name" value="TYROSINE-PROTEIN KINASE"/>
    <property type="match status" value="1"/>
</dbReference>
<dbReference type="EMBL" id="WIVE01000009">
    <property type="protein sequence ID" value="MQX35866.1"/>
    <property type="molecule type" value="Genomic_DNA"/>
</dbReference>
<dbReference type="InterPro" id="IPR005702">
    <property type="entry name" value="Wzc-like_C"/>
</dbReference>